<dbReference type="PANTHER" id="PTHR24113:SF12">
    <property type="entry name" value="RAN GTPASE-ACTIVATING PROTEIN 1"/>
    <property type="match status" value="1"/>
</dbReference>
<dbReference type="InterPro" id="IPR027038">
    <property type="entry name" value="RanGap"/>
</dbReference>
<dbReference type="OrthoDB" id="184583at2759"/>
<dbReference type="GO" id="GO:0005634">
    <property type="term" value="C:nucleus"/>
    <property type="evidence" value="ECO:0007669"/>
    <property type="project" value="TreeGrafter"/>
</dbReference>
<evidence type="ECO:0000313" key="5">
    <source>
        <dbReference type="Proteomes" id="UP000038040"/>
    </source>
</evidence>
<dbReference type="InterPro" id="IPR032675">
    <property type="entry name" value="LRR_dom_sf"/>
</dbReference>
<dbReference type="STRING" id="318479.A0A0N4UL45"/>
<sequence length="458" mass="50379">MPDLTETNGSSTFAQDKRSLCSAMISSGCHLVELDLSDNAFGSVGAESIENFLKTAFTLRILKLNNTGLGRGLIIIANALKKCILNANRLGKKFSLQTFIAGRNRLEADGAVALAGLFQMIDSLEEVDIHQNGINSEGIIALSSAFKCNPNLKMINLSDNTFNETGAKAVAEVLQFLQRIEILNFSDCLCRNTGALAIVSSLSSSIHLSLKEINLSGNEMDYETVKAVINAMDNSGFHLKSLILHTNNIGEQFQKLKEENVHKDFINLGTESDDQGSLDGEDVVYQSDSDGDEKGPLCENINGSRNFDFGSVDKEILEFIEHPNVTHVFKFLEKKNFLDFIKQDLKGRFQKTTAAFLFALSSLITTANQNDAHFMMAITDIADSILSLAESLLRFPLSPSEQICNLLLAFAGGVPVTTMQFGRKIQYIIKAYLDILRCIFAVLNQKVGSMIKSNKKFK</sequence>
<gene>
    <name evidence="4" type="ORF">DME_LOCUS2475</name>
</gene>
<evidence type="ECO:0000256" key="2">
    <source>
        <dbReference type="ARBA" id="ARBA00022614"/>
    </source>
</evidence>
<dbReference type="Proteomes" id="UP000274756">
    <property type="component" value="Unassembled WGS sequence"/>
</dbReference>
<dbReference type="EMBL" id="UYYG01000063">
    <property type="protein sequence ID" value="VDN52502.1"/>
    <property type="molecule type" value="Genomic_DNA"/>
</dbReference>
<keyword evidence="1" id="KW-0343">GTPase activation</keyword>
<keyword evidence="3" id="KW-0677">Repeat</keyword>
<evidence type="ECO:0000313" key="6">
    <source>
        <dbReference type="Proteomes" id="UP000274756"/>
    </source>
</evidence>
<evidence type="ECO:0000256" key="1">
    <source>
        <dbReference type="ARBA" id="ARBA00022468"/>
    </source>
</evidence>
<evidence type="ECO:0000313" key="7">
    <source>
        <dbReference type="WBParaSite" id="DME_0000850001-mRNA-1"/>
    </source>
</evidence>
<accession>A0A0N4UL45</accession>
<dbReference type="GO" id="GO:0031267">
    <property type="term" value="F:small GTPase binding"/>
    <property type="evidence" value="ECO:0007669"/>
    <property type="project" value="TreeGrafter"/>
</dbReference>
<dbReference type="Pfam" id="PF13516">
    <property type="entry name" value="LRR_6"/>
    <property type="match status" value="3"/>
</dbReference>
<evidence type="ECO:0000256" key="3">
    <source>
        <dbReference type="ARBA" id="ARBA00022737"/>
    </source>
</evidence>
<dbReference type="WBParaSite" id="DME_0000850001-mRNA-1">
    <property type="protein sequence ID" value="DME_0000850001-mRNA-1"/>
    <property type="gene ID" value="DME_0000850001"/>
</dbReference>
<dbReference type="Gene3D" id="3.80.10.10">
    <property type="entry name" value="Ribonuclease Inhibitor"/>
    <property type="match status" value="1"/>
</dbReference>
<reference evidence="4 6" key="2">
    <citation type="submission" date="2018-11" db="EMBL/GenBank/DDBJ databases">
        <authorList>
            <consortium name="Pathogen Informatics"/>
        </authorList>
    </citation>
    <scope>NUCLEOTIDE SEQUENCE [LARGE SCALE GENOMIC DNA]</scope>
</reference>
<keyword evidence="2" id="KW-0433">Leucine-rich repeat</keyword>
<dbReference type="AlphaFoldDB" id="A0A0N4UL45"/>
<dbReference type="SMART" id="SM00368">
    <property type="entry name" value="LRR_RI"/>
    <property type="match status" value="7"/>
</dbReference>
<dbReference type="GO" id="GO:0005096">
    <property type="term" value="F:GTPase activator activity"/>
    <property type="evidence" value="ECO:0007669"/>
    <property type="project" value="UniProtKB-KW"/>
</dbReference>
<name>A0A0N4UL45_DRAME</name>
<organism evidence="5 7">
    <name type="scientific">Dracunculus medinensis</name>
    <name type="common">Guinea worm</name>
    <dbReference type="NCBI Taxonomy" id="318479"/>
    <lineage>
        <taxon>Eukaryota</taxon>
        <taxon>Metazoa</taxon>
        <taxon>Ecdysozoa</taxon>
        <taxon>Nematoda</taxon>
        <taxon>Chromadorea</taxon>
        <taxon>Rhabditida</taxon>
        <taxon>Spirurina</taxon>
        <taxon>Dracunculoidea</taxon>
        <taxon>Dracunculidae</taxon>
        <taxon>Dracunculus</taxon>
    </lineage>
</organism>
<reference evidence="7" key="1">
    <citation type="submission" date="2017-02" db="UniProtKB">
        <authorList>
            <consortium name="WormBaseParasite"/>
        </authorList>
    </citation>
    <scope>IDENTIFICATION</scope>
</reference>
<protein>
    <submittedName>
        <fullName evidence="7">Ran-GTPase activating protein 1 C-terminal domain-containing protein</fullName>
    </submittedName>
</protein>
<dbReference type="PANTHER" id="PTHR24113">
    <property type="entry name" value="RAN GTPASE-ACTIVATING PROTEIN 1"/>
    <property type="match status" value="1"/>
</dbReference>
<dbReference type="InterPro" id="IPR001611">
    <property type="entry name" value="Leu-rich_rpt"/>
</dbReference>
<dbReference type="GO" id="GO:0005829">
    <property type="term" value="C:cytosol"/>
    <property type="evidence" value="ECO:0007669"/>
    <property type="project" value="TreeGrafter"/>
</dbReference>
<dbReference type="CDD" id="cd00116">
    <property type="entry name" value="LRR_RI"/>
    <property type="match status" value="1"/>
</dbReference>
<dbReference type="GO" id="GO:0048471">
    <property type="term" value="C:perinuclear region of cytoplasm"/>
    <property type="evidence" value="ECO:0007669"/>
    <property type="project" value="TreeGrafter"/>
</dbReference>
<dbReference type="GO" id="GO:0006913">
    <property type="term" value="P:nucleocytoplasmic transport"/>
    <property type="evidence" value="ECO:0007669"/>
    <property type="project" value="TreeGrafter"/>
</dbReference>
<dbReference type="SUPFAM" id="SSF52047">
    <property type="entry name" value="RNI-like"/>
    <property type="match status" value="1"/>
</dbReference>
<evidence type="ECO:0000313" key="4">
    <source>
        <dbReference type="EMBL" id="VDN52502.1"/>
    </source>
</evidence>
<dbReference type="Proteomes" id="UP000038040">
    <property type="component" value="Unplaced"/>
</dbReference>
<keyword evidence="6" id="KW-1185">Reference proteome</keyword>
<proteinExistence type="predicted"/>